<feature type="transmembrane region" description="Helical" evidence="4">
    <location>
        <begin position="325"/>
        <end position="344"/>
    </location>
</feature>
<dbReference type="GeneID" id="19970733"/>
<feature type="transmembrane region" description="Helical" evidence="4">
    <location>
        <begin position="424"/>
        <end position="444"/>
    </location>
</feature>
<sequence>MSSTQTIQLRTYLTADSGSQGPVSGRNQSEEAIISSSPNEPEPTSTNVTTAIPDGGYGWVVVGSCSLMTFWFNGFSGSWGVIQTALLSSSLEGTPTSTITFVGSLSLCCCVAFGLLCVRLMAIVGARYAALMGMLLIGLGEIAAGFTTSNIGGLFSLIGVMFGIGTCLVYAVANSIPPQYFSSKLGLANGIVKFGGGVGATVLSVTLQSLIDRVGTAWMFRILGLMTLATGLPAAYLVKERTPPTNTRLVEFSMFKNLPFVAIFVAAAFGTFALFVPPFFLPLFAQSAGLSTQTGAALVSAFQACAATGRIGAGWVCDRIGPMNTFLLTMAINAVSMLAIWPVSNSLAPLVVFAILNGVSNGGFFVAVPTTVAFMAGPGLAAMAMSMNTTGWMAGYLLGTPIAGYLLQATGADKGHTISLYRPAIFYAGGVALVSSLCVLLARVKVQKGVLKRV</sequence>
<feature type="transmembrane region" description="Helical" evidence="4">
    <location>
        <begin position="258"/>
        <end position="281"/>
    </location>
</feature>
<keyword evidence="4" id="KW-1133">Transmembrane helix</keyword>
<keyword evidence="4" id="KW-0812">Transmembrane</keyword>
<dbReference type="VEuPathDB" id="FungiDB:HMPREF1541_03394"/>
<evidence type="ECO:0000256" key="2">
    <source>
        <dbReference type="ARBA" id="ARBA00006727"/>
    </source>
</evidence>
<feature type="region of interest" description="Disordered" evidence="3">
    <location>
        <begin position="15"/>
        <end position="48"/>
    </location>
</feature>
<dbReference type="InterPro" id="IPR050327">
    <property type="entry name" value="Proton-linked_MCT"/>
</dbReference>
<dbReference type="GO" id="GO:0022857">
    <property type="term" value="F:transmembrane transporter activity"/>
    <property type="evidence" value="ECO:0007669"/>
    <property type="project" value="InterPro"/>
</dbReference>
<feature type="transmembrane region" description="Helical" evidence="4">
    <location>
        <begin position="364"/>
        <end position="385"/>
    </location>
</feature>
<feature type="domain" description="Major facilitator superfamily (MFS) profile" evidence="5">
    <location>
        <begin position="259"/>
        <end position="454"/>
    </location>
</feature>
<dbReference type="SUPFAM" id="SSF103473">
    <property type="entry name" value="MFS general substrate transporter"/>
    <property type="match status" value="1"/>
</dbReference>
<dbReference type="eggNOG" id="KOG2504">
    <property type="taxonomic scope" value="Eukaryota"/>
</dbReference>
<feature type="transmembrane region" description="Helical" evidence="4">
    <location>
        <begin position="218"/>
        <end position="238"/>
    </location>
</feature>
<feature type="transmembrane region" description="Helical" evidence="4">
    <location>
        <begin position="293"/>
        <end position="313"/>
    </location>
</feature>
<keyword evidence="7" id="KW-1185">Reference proteome</keyword>
<dbReference type="HOGENOM" id="CLU_001265_1_2_1"/>
<dbReference type="InterPro" id="IPR036259">
    <property type="entry name" value="MFS_trans_sf"/>
</dbReference>
<comment type="similarity">
    <text evidence="2">Belongs to the major facilitator superfamily. Monocarboxylate porter (TC 2.A.1.13) family.</text>
</comment>
<feature type="transmembrane region" description="Helical" evidence="4">
    <location>
        <begin position="392"/>
        <end position="412"/>
    </location>
</feature>
<evidence type="ECO:0000256" key="4">
    <source>
        <dbReference type="SAM" id="Phobius"/>
    </source>
</evidence>
<dbReference type="PANTHER" id="PTHR11360">
    <property type="entry name" value="MONOCARBOXYLATE TRANSPORTER"/>
    <property type="match status" value="1"/>
</dbReference>
<evidence type="ECO:0000313" key="6">
    <source>
        <dbReference type="EMBL" id="ETN41458.1"/>
    </source>
</evidence>
<evidence type="ECO:0000256" key="3">
    <source>
        <dbReference type="SAM" id="MobiDB-lite"/>
    </source>
</evidence>
<feature type="transmembrane region" description="Helical" evidence="4">
    <location>
        <begin position="153"/>
        <end position="173"/>
    </location>
</feature>
<feature type="compositionally biased region" description="Polar residues" evidence="3">
    <location>
        <begin position="15"/>
        <end position="27"/>
    </location>
</feature>
<evidence type="ECO:0000313" key="7">
    <source>
        <dbReference type="Proteomes" id="UP000030752"/>
    </source>
</evidence>
<name>W2S0A7_CYPE1</name>
<dbReference type="InterPro" id="IPR020846">
    <property type="entry name" value="MFS_dom"/>
</dbReference>
<dbReference type="PROSITE" id="PS50850">
    <property type="entry name" value="MFS"/>
    <property type="match status" value="1"/>
</dbReference>
<evidence type="ECO:0000256" key="1">
    <source>
        <dbReference type="ARBA" id="ARBA00004141"/>
    </source>
</evidence>
<keyword evidence="4" id="KW-0472">Membrane</keyword>
<feature type="transmembrane region" description="Helical" evidence="4">
    <location>
        <begin position="57"/>
        <end position="79"/>
    </location>
</feature>
<reference evidence="6 7" key="1">
    <citation type="submission" date="2013-03" db="EMBL/GenBank/DDBJ databases">
        <title>The Genome Sequence of Phialophora europaea CBS 101466.</title>
        <authorList>
            <consortium name="The Broad Institute Genomics Platform"/>
            <person name="Cuomo C."/>
            <person name="de Hoog S."/>
            <person name="Gorbushina A."/>
            <person name="Walker B."/>
            <person name="Young S.K."/>
            <person name="Zeng Q."/>
            <person name="Gargeya S."/>
            <person name="Fitzgerald M."/>
            <person name="Haas B."/>
            <person name="Abouelleil A."/>
            <person name="Allen A.W."/>
            <person name="Alvarado L."/>
            <person name="Arachchi H.M."/>
            <person name="Berlin A.M."/>
            <person name="Chapman S.B."/>
            <person name="Gainer-Dewar J."/>
            <person name="Goldberg J."/>
            <person name="Griggs A."/>
            <person name="Gujja S."/>
            <person name="Hansen M."/>
            <person name="Howarth C."/>
            <person name="Imamovic A."/>
            <person name="Ireland A."/>
            <person name="Larimer J."/>
            <person name="McCowan C."/>
            <person name="Murphy C."/>
            <person name="Pearson M."/>
            <person name="Poon T.W."/>
            <person name="Priest M."/>
            <person name="Roberts A."/>
            <person name="Saif S."/>
            <person name="Shea T."/>
            <person name="Sisk P."/>
            <person name="Sykes S."/>
            <person name="Wortman J."/>
            <person name="Nusbaum C."/>
            <person name="Birren B."/>
        </authorList>
    </citation>
    <scope>NUCLEOTIDE SEQUENCE [LARGE SCALE GENOMIC DNA]</scope>
    <source>
        <strain evidence="6 7">CBS 101466</strain>
    </source>
</reference>
<dbReference type="GO" id="GO:0016020">
    <property type="term" value="C:membrane"/>
    <property type="evidence" value="ECO:0007669"/>
    <property type="project" value="UniProtKB-SubCell"/>
</dbReference>
<feature type="compositionally biased region" description="Low complexity" evidence="3">
    <location>
        <begin position="30"/>
        <end position="47"/>
    </location>
</feature>
<feature type="transmembrane region" description="Helical" evidence="4">
    <location>
        <begin position="99"/>
        <end position="121"/>
    </location>
</feature>
<dbReference type="PANTHER" id="PTHR11360:SF305">
    <property type="entry name" value="MAJOR FACILITATOR SUPERFAMILY (MFS) PROFILE DOMAIN-CONTAINING PROTEIN"/>
    <property type="match status" value="1"/>
</dbReference>
<dbReference type="Proteomes" id="UP000030752">
    <property type="component" value="Unassembled WGS sequence"/>
</dbReference>
<dbReference type="OrthoDB" id="6499973at2759"/>
<dbReference type="AlphaFoldDB" id="W2S0A7"/>
<proteinExistence type="inferred from homology"/>
<feature type="transmembrane region" description="Helical" evidence="4">
    <location>
        <begin position="128"/>
        <end position="147"/>
    </location>
</feature>
<dbReference type="RefSeq" id="XP_008715967.1">
    <property type="nucleotide sequence ID" value="XM_008717745.1"/>
</dbReference>
<accession>W2S0A7</accession>
<dbReference type="Gene3D" id="1.20.1250.20">
    <property type="entry name" value="MFS general substrate transporter like domains"/>
    <property type="match status" value="2"/>
</dbReference>
<dbReference type="InParanoid" id="W2S0A7"/>
<dbReference type="EMBL" id="KB822719">
    <property type="protein sequence ID" value="ETN41458.1"/>
    <property type="molecule type" value="Genomic_DNA"/>
</dbReference>
<organism evidence="6 7">
    <name type="scientific">Cyphellophora europaea (strain CBS 101466)</name>
    <name type="common">Phialophora europaea</name>
    <dbReference type="NCBI Taxonomy" id="1220924"/>
    <lineage>
        <taxon>Eukaryota</taxon>
        <taxon>Fungi</taxon>
        <taxon>Dikarya</taxon>
        <taxon>Ascomycota</taxon>
        <taxon>Pezizomycotina</taxon>
        <taxon>Eurotiomycetes</taxon>
        <taxon>Chaetothyriomycetidae</taxon>
        <taxon>Chaetothyriales</taxon>
        <taxon>Cyphellophoraceae</taxon>
        <taxon>Cyphellophora</taxon>
    </lineage>
</organism>
<protein>
    <recommendedName>
        <fullName evidence="5">Major facilitator superfamily (MFS) profile domain-containing protein</fullName>
    </recommendedName>
</protein>
<feature type="transmembrane region" description="Helical" evidence="4">
    <location>
        <begin position="185"/>
        <end position="206"/>
    </location>
</feature>
<evidence type="ECO:0000259" key="5">
    <source>
        <dbReference type="PROSITE" id="PS50850"/>
    </source>
</evidence>
<gene>
    <name evidence="6" type="ORF">HMPREF1541_03394</name>
</gene>
<dbReference type="Pfam" id="PF07690">
    <property type="entry name" value="MFS_1"/>
    <property type="match status" value="1"/>
</dbReference>
<comment type="subcellular location">
    <subcellularLocation>
        <location evidence="1">Membrane</location>
        <topology evidence="1">Multi-pass membrane protein</topology>
    </subcellularLocation>
</comment>
<dbReference type="InterPro" id="IPR011701">
    <property type="entry name" value="MFS"/>
</dbReference>